<protein>
    <submittedName>
        <fullName evidence="3">Universal stress protein</fullName>
    </submittedName>
</protein>
<dbReference type="RefSeq" id="WP_100686737.1">
    <property type="nucleotide sequence ID" value="NZ_JBHTBD010000001.1"/>
</dbReference>
<dbReference type="Proteomes" id="UP001596506">
    <property type="component" value="Unassembled WGS sequence"/>
</dbReference>
<dbReference type="Pfam" id="PF00582">
    <property type="entry name" value="Usp"/>
    <property type="match status" value="1"/>
</dbReference>
<feature type="domain" description="UspA" evidence="2">
    <location>
        <begin position="7"/>
        <end position="144"/>
    </location>
</feature>
<dbReference type="InterPro" id="IPR006015">
    <property type="entry name" value="Universal_stress_UspA"/>
</dbReference>
<sequence>MGKVTSSIVVACDASSHSAEAARMAAELAKATGKPLTLLSVFPSARLERLVIGGVMPDKVDEEVNSYGREVFDAARKAVSGIADPADEVLLRGDPAHAILEYLEGNPEVHLVLGRRGHSMVRSLTLGSISEKVVRHATVPVTVVNG</sequence>
<dbReference type="EMBL" id="JBHTBD010000001">
    <property type="protein sequence ID" value="MFC7293407.1"/>
    <property type="molecule type" value="Genomic_DNA"/>
</dbReference>
<evidence type="ECO:0000256" key="1">
    <source>
        <dbReference type="ARBA" id="ARBA00008791"/>
    </source>
</evidence>
<comment type="similarity">
    <text evidence="1">Belongs to the universal stress protein A family.</text>
</comment>
<dbReference type="SUPFAM" id="SSF52402">
    <property type="entry name" value="Adenine nucleotide alpha hydrolases-like"/>
    <property type="match status" value="1"/>
</dbReference>
<reference evidence="4" key="1">
    <citation type="journal article" date="2019" name="Int. J. Syst. Evol. Microbiol.">
        <title>The Global Catalogue of Microorganisms (GCM) 10K type strain sequencing project: providing services to taxonomists for standard genome sequencing and annotation.</title>
        <authorList>
            <consortium name="The Broad Institute Genomics Platform"/>
            <consortium name="The Broad Institute Genome Sequencing Center for Infectious Disease"/>
            <person name="Wu L."/>
            <person name="Ma J."/>
        </authorList>
    </citation>
    <scope>NUCLEOTIDE SEQUENCE [LARGE SCALE GENOMIC DNA]</scope>
    <source>
        <strain evidence="4">CCUG 60559</strain>
    </source>
</reference>
<dbReference type="InterPro" id="IPR014729">
    <property type="entry name" value="Rossmann-like_a/b/a_fold"/>
</dbReference>
<proteinExistence type="inferred from homology"/>
<dbReference type="PRINTS" id="PR01438">
    <property type="entry name" value="UNVRSLSTRESS"/>
</dbReference>
<accession>A0ABW2IQM1</accession>
<gene>
    <name evidence="3" type="ORF">ACFQQA_01595</name>
</gene>
<comment type="caution">
    <text evidence="3">The sequence shown here is derived from an EMBL/GenBank/DDBJ whole genome shotgun (WGS) entry which is preliminary data.</text>
</comment>
<keyword evidence="4" id="KW-1185">Reference proteome</keyword>
<dbReference type="CDD" id="cd00293">
    <property type="entry name" value="USP-like"/>
    <property type="match status" value="1"/>
</dbReference>
<dbReference type="Gene3D" id="3.40.50.620">
    <property type="entry name" value="HUPs"/>
    <property type="match status" value="1"/>
</dbReference>
<evidence type="ECO:0000313" key="3">
    <source>
        <dbReference type="EMBL" id="MFC7293407.1"/>
    </source>
</evidence>
<name>A0ABW2IQM1_9GAMM</name>
<organism evidence="3 4">
    <name type="scientific">Marinobacter aromaticivorans</name>
    <dbReference type="NCBI Taxonomy" id="1494078"/>
    <lineage>
        <taxon>Bacteria</taxon>
        <taxon>Pseudomonadati</taxon>
        <taxon>Pseudomonadota</taxon>
        <taxon>Gammaproteobacteria</taxon>
        <taxon>Pseudomonadales</taxon>
        <taxon>Marinobacteraceae</taxon>
        <taxon>Marinobacter</taxon>
    </lineage>
</organism>
<evidence type="ECO:0000313" key="4">
    <source>
        <dbReference type="Proteomes" id="UP001596506"/>
    </source>
</evidence>
<dbReference type="PANTHER" id="PTHR46268">
    <property type="entry name" value="STRESS RESPONSE PROTEIN NHAX"/>
    <property type="match status" value="1"/>
</dbReference>
<evidence type="ECO:0000259" key="2">
    <source>
        <dbReference type="Pfam" id="PF00582"/>
    </source>
</evidence>
<dbReference type="PANTHER" id="PTHR46268:SF6">
    <property type="entry name" value="UNIVERSAL STRESS PROTEIN UP12"/>
    <property type="match status" value="1"/>
</dbReference>
<dbReference type="InterPro" id="IPR006016">
    <property type="entry name" value="UspA"/>
</dbReference>